<dbReference type="Proteomes" id="UP000321947">
    <property type="component" value="Unassembled WGS sequence"/>
</dbReference>
<protein>
    <submittedName>
        <fullName evidence="1">Gag-pol polyprotein</fullName>
    </submittedName>
</protein>
<sequence>MLRTLQEGIMKSQTRGAAECPTFFRRQKKNYHATLSDEDTDDTEDDSGMSAFTTCFTEIDLGDDSGCSDEDLTFEELKMFRKEDTELKLKEVQNDYDQKIKSVKMLNSGTENLDSILKSGQNSSSKYGLGFDASVSSLKSTSEVKFAPALGKAKTETTLTTTIDGPPAKSPRRICYYCG</sequence>
<dbReference type="EMBL" id="SSTD01016133">
    <property type="protein sequence ID" value="TYK01654.1"/>
    <property type="molecule type" value="Genomic_DNA"/>
</dbReference>
<name>A0A5D3BR57_CUCMM</name>
<comment type="caution">
    <text evidence="1">The sequence shown here is derived from an EMBL/GenBank/DDBJ whole genome shotgun (WGS) entry which is preliminary data.</text>
</comment>
<evidence type="ECO:0000313" key="2">
    <source>
        <dbReference type="Proteomes" id="UP000321947"/>
    </source>
</evidence>
<accession>A0A5D3BR57</accession>
<reference evidence="1 2" key="1">
    <citation type="submission" date="2019-08" db="EMBL/GenBank/DDBJ databases">
        <title>Draft genome sequences of two oriental melons (Cucumis melo L. var makuwa).</title>
        <authorList>
            <person name="Kwon S.-Y."/>
        </authorList>
    </citation>
    <scope>NUCLEOTIDE SEQUENCE [LARGE SCALE GENOMIC DNA]</scope>
    <source>
        <strain evidence="2">cv. Chang Bougi</strain>
        <tissue evidence="1">Leaf</tissue>
    </source>
</reference>
<organism evidence="1 2">
    <name type="scientific">Cucumis melo var. makuwa</name>
    <name type="common">Oriental melon</name>
    <dbReference type="NCBI Taxonomy" id="1194695"/>
    <lineage>
        <taxon>Eukaryota</taxon>
        <taxon>Viridiplantae</taxon>
        <taxon>Streptophyta</taxon>
        <taxon>Embryophyta</taxon>
        <taxon>Tracheophyta</taxon>
        <taxon>Spermatophyta</taxon>
        <taxon>Magnoliopsida</taxon>
        <taxon>eudicotyledons</taxon>
        <taxon>Gunneridae</taxon>
        <taxon>Pentapetalae</taxon>
        <taxon>rosids</taxon>
        <taxon>fabids</taxon>
        <taxon>Cucurbitales</taxon>
        <taxon>Cucurbitaceae</taxon>
        <taxon>Benincaseae</taxon>
        <taxon>Cucumis</taxon>
    </lineage>
</organism>
<gene>
    <name evidence="1" type="ORF">E5676_scaffold128G00180</name>
</gene>
<dbReference type="AlphaFoldDB" id="A0A5D3BR57"/>
<evidence type="ECO:0000313" key="1">
    <source>
        <dbReference type="EMBL" id="TYK01654.1"/>
    </source>
</evidence>
<proteinExistence type="predicted"/>